<feature type="domain" description="Major facilitator superfamily (MFS) profile" evidence="8">
    <location>
        <begin position="111"/>
        <end position="513"/>
    </location>
</feature>
<dbReference type="AlphaFoldDB" id="L8HK31"/>
<dbReference type="RefSeq" id="XP_004368315.1">
    <property type="nucleotide sequence ID" value="XM_004368258.1"/>
</dbReference>
<dbReference type="InterPro" id="IPR001958">
    <property type="entry name" value="Tet-R_TetA/multi-R_MdtG-like"/>
</dbReference>
<gene>
    <name evidence="9" type="ORF">ACA1_296580</name>
</gene>
<dbReference type="Pfam" id="PF07690">
    <property type="entry name" value="MFS_1"/>
    <property type="match status" value="1"/>
</dbReference>
<feature type="transmembrane region" description="Helical" evidence="7">
    <location>
        <begin position="211"/>
        <end position="232"/>
    </location>
</feature>
<evidence type="ECO:0000256" key="6">
    <source>
        <dbReference type="SAM" id="MobiDB-lite"/>
    </source>
</evidence>
<evidence type="ECO:0000313" key="10">
    <source>
        <dbReference type="Proteomes" id="UP000011083"/>
    </source>
</evidence>
<evidence type="ECO:0000256" key="5">
    <source>
        <dbReference type="ARBA" id="ARBA00023136"/>
    </source>
</evidence>
<name>L8HK31_ACACF</name>
<feature type="transmembrane region" description="Helical" evidence="7">
    <location>
        <begin position="486"/>
        <end position="509"/>
    </location>
</feature>
<feature type="transmembrane region" description="Helical" evidence="7">
    <location>
        <begin position="112"/>
        <end position="133"/>
    </location>
</feature>
<evidence type="ECO:0000256" key="2">
    <source>
        <dbReference type="ARBA" id="ARBA00004236"/>
    </source>
</evidence>
<feature type="transmembrane region" description="Helical" evidence="7">
    <location>
        <begin position="447"/>
        <end position="466"/>
    </location>
</feature>
<dbReference type="PANTHER" id="PTHR23507:SF1">
    <property type="entry name" value="FI18259P1-RELATED"/>
    <property type="match status" value="1"/>
</dbReference>
<dbReference type="InterPro" id="IPR011701">
    <property type="entry name" value="MFS"/>
</dbReference>
<protein>
    <submittedName>
        <fullName evidence="9">Transporter, major facilitator subfamily protein</fullName>
    </submittedName>
</protein>
<dbReference type="PROSITE" id="PS50850">
    <property type="entry name" value="MFS"/>
    <property type="match status" value="1"/>
</dbReference>
<sequence>MQDGALWRQQHAYHGEDDDNDDDTPPYGVVEWYGGPFITTANHNLSVNDDCDDYEHTEGVIPDEDWRKHEDDRDGAQWETEAARKKKKGEEGGWREVVAFYRSAEAWRKPNLMYIFFSFFLYMLAFSYSSAMIPLVVTELCGGDVSAASSIQGYLSAVNAGTTLVTAALLGLISDRWGRIPCLLVSLVGFGVDMGVLAAAPVLGWGVWPLYVSRAVGGACYGFYTAGYAYIADISRAEDRSKNFGALGIATGLGFMAGPTVAGYLGEFDLAIPLLVAVFFTTINILFVGFVMVESKGEEKKPWEWRRLNPLRSFYMLLESRLALGVALTYFLMFLAEEGLIAVFVLFLKYRFGWGPLDIGISMSVFGLTYCVSQGVLIRYLLPWLGDRKTLLLAMLIDAVSSWPYALVPSGFYLYPIMIFRSIAFLAMPVSKGIISKQYGMAQQGELMGVLSGLKTITAFIGPLVYNTLFTYFTTGDPWPTKDPGLVYYIASANFCVAFLACCLVFCLFPETKANNSSSGSSSGKSSTGYVTVDDNGWESDFGVLEGERLRSDIGTLREAYGDSINGDEEPTSTRVNNRM</sequence>
<dbReference type="InterPro" id="IPR020846">
    <property type="entry name" value="MFS_dom"/>
</dbReference>
<dbReference type="SUPFAM" id="SSF103473">
    <property type="entry name" value="MFS general substrate transporter"/>
    <property type="match status" value="1"/>
</dbReference>
<keyword evidence="10" id="KW-1185">Reference proteome</keyword>
<evidence type="ECO:0000256" key="1">
    <source>
        <dbReference type="ARBA" id="ARBA00004141"/>
    </source>
</evidence>
<dbReference type="GO" id="GO:0022857">
    <property type="term" value="F:transmembrane transporter activity"/>
    <property type="evidence" value="ECO:0007669"/>
    <property type="project" value="InterPro"/>
</dbReference>
<dbReference type="Gene3D" id="1.20.1250.20">
    <property type="entry name" value="MFS general substrate transporter like domains"/>
    <property type="match status" value="1"/>
</dbReference>
<feature type="transmembrane region" description="Helical" evidence="7">
    <location>
        <begin position="271"/>
        <end position="293"/>
    </location>
</feature>
<dbReference type="GeneID" id="14926620"/>
<comment type="subcellular location">
    <subcellularLocation>
        <location evidence="2">Cell membrane</location>
    </subcellularLocation>
    <subcellularLocation>
        <location evidence="1">Membrane</location>
        <topology evidence="1">Multi-pass membrane protein</topology>
    </subcellularLocation>
</comment>
<feature type="transmembrane region" description="Helical" evidence="7">
    <location>
        <begin position="244"/>
        <end position="265"/>
    </location>
</feature>
<dbReference type="VEuPathDB" id="AmoebaDB:ACA1_296580"/>
<dbReference type="EMBL" id="KB007805">
    <property type="protein sequence ID" value="ELR25560.1"/>
    <property type="molecule type" value="Genomic_DNA"/>
</dbReference>
<feature type="transmembrane region" description="Helical" evidence="7">
    <location>
        <begin position="390"/>
        <end position="407"/>
    </location>
</feature>
<evidence type="ECO:0000256" key="7">
    <source>
        <dbReference type="SAM" id="Phobius"/>
    </source>
</evidence>
<proteinExistence type="predicted"/>
<accession>L8HK31</accession>
<evidence type="ECO:0000313" key="9">
    <source>
        <dbReference type="EMBL" id="ELR25560.1"/>
    </source>
</evidence>
<dbReference type="KEGG" id="acan:ACA1_296580"/>
<dbReference type="PANTHER" id="PTHR23507">
    <property type="entry name" value="ZGC:174356"/>
    <property type="match status" value="1"/>
</dbReference>
<dbReference type="OrthoDB" id="19753at2759"/>
<organism evidence="9 10">
    <name type="scientific">Acanthamoeba castellanii (strain ATCC 30010 / Neff)</name>
    <dbReference type="NCBI Taxonomy" id="1257118"/>
    <lineage>
        <taxon>Eukaryota</taxon>
        <taxon>Amoebozoa</taxon>
        <taxon>Discosea</taxon>
        <taxon>Longamoebia</taxon>
        <taxon>Centramoebida</taxon>
        <taxon>Acanthamoebidae</taxon>
        <taxon>Acanthamoeba</taxon>
    </lineage>
</organism>
<dbReference type="STRING" id="1257118.L8HK31"/>
<feature type="region of interest" description="Disordered" evidence="6">
    <location>
        <begin position="561"/>
        <end position="580"/>
    </location>
</feature>
<feature type="transmembrane region" description="Helical" evidence="7">
    <location>
        <begin position="153"/>
        <end position="173"/>
    </location>
</feature>
<evidence type="ECO:0000256" key="3">
    <source>
        <dbReference type="ARBA" id="ARBA00022692"/>
    </source>
</evidence>
<feature type="transmembrane region" description="Helical" evidence="7">
    <location>
        <begin position="413"/>
        <end position="435"/>
    </location>
</feature>
<evidence type="ECO:0000256" key="4">
    <source>
        <dbReference type="ARBA" id="ARBA00022989"/>
    </source>
</evidence>
<evidence type="ECO:0000259" key="8">
    <source>
        <dbReference type="PROSITE" id="PS50850"/>
    </source>
</evidence>
<keyword evidence="3 7" id="KW-0812">Transmembrane</keyword>
<dbReference type="Proteomes" id="UP000011083">
    <property type="component" value="Unassembled WGS sequence"/>
</dbReference>
<keyword evidence="5 7" id="KW-0472">Membrane</keyword>
<dbReference type="OMA" id="GEDECSF"/>
<dbReference type="InterPro" id="IPR036259">
    <property type="entry name" value="MFS_trans_sf"/>
</dbReference>
<feature type="transmembrane region" description="Helical" evidence="7">
    <location>
        <begin position="180"/>
        <end position="205"/>
    </location>
</feature>
<dbReference type="GO" id="GO:0016020">
    <property type="term" value="C:membrane"/>
    <property type="evidence" value="ECO:0007669"/>
    <property type="project" value="UniProtKB-SubCell"/>
</dbReference>
<feature type="transmembrane region" description="Helical" evidence="7">
    <location>
        <begin position="359"/>
        <end position="378"/>
    </location>
</feature>
<keyword evidence="4 7" id="KW-1133">Transmembrane helix</keyword>
<feature type="transmembrane region" description="Helical" evidence="7">
    <location>
        <begin position="322"/>
        <end position="347"/>
    </location>
</feature>
<dbReference type="PRINTS" id="PR01035">
    <property type="entry name" value="TCRTETA"/>
</dbReference>
<reference evidence="9 10" key="1">
    <citation type="journal article" date="2013" name="Genome Biol.">
        <title>Genome of Acanthamoeba castellanii highlights extensive lateral gene transfer and early evolution of tyrosine kinase signaling.</title>
        <authorList>
            <person name="Clarke M."/>
            <person name="Lohan A.J."/>
            <person name="Liu B."/>
            <person name="Lagkouvardos I."/>
            <person name="Roy S."/>
            <person name="Zafar N."/>
            <person name="Bertelli C."/>
            <person name="Schilde C."/>
            <person name="Kianianmomeni A."/>
            <person name="Burglin T.R."/>
            <person name="Frech C."/>
            <person name="Turcotte B."/>
            <person name="Kopec K.O."/>
            <person name="Synnott J.M."/>
            <person name="Choo C."/>
            <person name="Paponov I."/>
            <person name="Finkler A."/>
            <person name="Soon Heng Tan C."/>
            <person name="Hutchins A.P."/>
            <person name="Weinmeier T."/>
            <person name="Rattei T."/>
            <person name="Chu J.S."/>
            <person name="Gimenez G."/>
            <person name="Irimia M."/>
            <person name="Rigden D.J."/>
            <person name="Fitzpatrick D.A."/>
            <person name="Lorenzo-Morales J."/>
            <person name="Bateman A."/>
            <person name="Chiu C.H."/>
            <person name="Tang P."/>
            <person name="Hegemann P."/>
            <person name="Fromm H."/>
            <person name="Raoult D."/>
            <person name="Greub G."/>
            <person name="Miranda-Saavedra D."/>
            <person name="Chen N."/>
            <person name="Nash P."/>
            <person name="Ginger M.L."/>
            <person name="Horn M."/>
            <person name="Schaap P."/>
            <person name="Caler L."/>
            <person name="Loftus B."/>
        </authorList>
    </citation>
    <scope>NUCLEOTIDE SEQUENCE [LARGE SCALE GENOMIC DNA]</scope>
    <source>
        <strain evidence="9 10">Neff</strain>
    </source>
</reference>